<evidence type="ECO:0000313" key="1">
    <source>
        <dbReference type="EMBL" id="KAK4121185.1"/>
    </source>
</evidence>
<comment type="caution">
    <text evidence="1">The sequence shown here is derived from an EMBL/GenBank/DDBJ whole genome shotgun (WGS) entry which is preliminary data.</text>
</comment>
<evidence type="ECO:0000313" key="2">
    <source>
        <dbReference type="Proteomes" id="UP001302602"/>
    </source>
</evidence>
<dbReference type="GeneID" id="87830203"/>
<accession>A0AAN6TUW0</accession>
<reference evidence="1" key="2">
    <citation type="submission" date="2023-05" db="EMBL/GenBank/DDBJ databases">
        <authorList>
            <consortium name="Lawrence Berkeley National Laboratory"/>
            <person name="Steindorff A."/>
            <person name="Hensen N."/>
            <person name="Bonometti L."/>
            <person name="Westerberg I."/>
            <person name="Brannstrom I.O."/>
            <person name="Guillou S."/>
            <person name="Cros-Aarteil S."/>
            <person name="Calhoun S."/>
            <person name="Haridas S."/>
            <person name="Kuo A."/>
            <person name="Mondo S."/>
            <person name="Pangilinan J."/>
            <person name="Riley R."/>
            <person name="Labutti K."/>
            <person name="Andreopoulos B."/>
            <person name="Lipzen A."/>
            <person name="Chen C."/>
            <person name="Yanf M."/>
            <person name="Daum C."/>
            <person name="Ng V."/>
            <person name="Clum A."/>
            <person name="Ohm R."/>
            <person name="Martin F."/>
            <person name="Silar P."/>
            <person name="Natvig D."/>
            <person name="Lalanne C."/>
            <person name="Gautier V."/>
            <person name="Ament-Velasquez S.L."/>
            <person name="Kruys A."/>
            <person name="Hutchinson M.I."/>
            <person name="Powell A.J."/>
            <person name="Barry K."/>
            <person name="Miller A.N."/>
            <person name="Grigoriev I.V."/>
            <person name="Debuchy R."/>
            <person name="Gladieux P."/>
            <person name="Thoren M.H."/>
            <person name="Johannesson H."/>
        </authorList>
    </citation>
    <scope>NUCLEOTIDE SEQUENCE</scope>
    <source>
        <strain evidence="1">CBS 731.68</strain>
    </source>
</reference>
<name>A0AAN6TUW0_9PEZI</name>
<dbReference type="RefSeq" id="XP_062644956.1">
    <property type="nucleotide sequence ID" value="XM_062793434.1"/>
</dbReference>
<sequence>MRVHTSWFTESLALRLFHPSWVTCQALSDGLPDRARVELRCGLPFSPTFDHGRYQTHRVHSSIFKAIDPPARIWIVHALPRRPSWALVSDSVRSYQLPNQV</sequence>
<organism evidence="1 2">
    <name type="scientific">Parathielavia appendiculata</name>
    <dbReference type="NCBI Taxonomy" id="2587402"/>
    <lineage>
        <taxon>Eukaryota</taxon>
        <taxon>Fungi</taxon>
        <taxon>Dikarya</taxon>
        <taxon>Ascomycota</taxon>
        <taxon>Pezizomycotina</taxon>
        <taxon>Sordariomycetes</taxon>
        <taxon>Sordariomycetidae</taxon>
        <taxon>Sordariales</taxon>
        <taxon>Chaetomiaceae</taxon>
        <taxon>Parathielavia</taxon>
    </lineage>
</organism>
<keyword evidence="2" id="KW-1185">Reference proteome</keyword>
<protein>
    <submittedName>
        <fullName evidence="1">Uncharacterized protein</fullName>
    </submittedName>
</protein>
<reference evidence="1" key="1">
    <citation type="journal article" date="2023" name="Mol. Phylogenet. Evol.">
        <title>Genome-scale phylogeny and comparative genomics of the fungal order Sordariales.</title>
        <authorList>
            <person name="Hensen N."/>
            <person name="Bonometti L."/>
            <person name="Westerberg I."/>
            <person name="Brannstrom I.O."/>
            <person name="Guillou S."/>
            <person name="Cros-Aarteil S."/>
            <person name="Calhoun S."/>
            <person name="Haridas S."/>
            <person name="Kuo A."/>
            <person name="Mondo S."/>
            <person name="Pangilinan J."/>
            <person name="Riley R."/>
            <person name="LaButti K."/>
            <person name="Andreopoulos B."/>
            <person name="Lipzen A."/>
            <person name="Chen C."/>
            <person name="Yan M."/>
            <person name="Daum C."/>
            <person name="Ng V."/>
            <person name="Clum A."/>
            <person name="Steindorff A."/>
            <person name="Ohm R.A."/>
            <person name="Martin F."/>
            <person name="Silar P."/>
            <person name="Natvig D.O."/>
            <person name="Lalanne C."/>
            <person name="Gautier V."/>
            <person name="Ament-Velasquez S.L."/>
            <person name="Kruys A."/>
            <person name="Hutchinson M.I."/>
            <person name="Powell A.J."/>
            <person name="Barry K."/>
            <person name="Miller A.N."/>
            <person name="Grigoriev I.V."/>
            <person name="Debuchy R."/>
            <person name="Gladieux P."/>
            <person name="Hiltunen Thoren M."/>
            <person name="Johannesson H."/>
        </authorList>
    </citation>
    <scope>NUCLEOTIDE SEQUENCE</scope>
    <source>
        <strain evidence="1">CBS 731.68</strain>
    </source>
</reference>
<dbReference type="AlphaFoldDB" id="A0AAN6TUW0"/>
<dbReference type="EMBL" id="MU853234">
    <property type="protein sequence ID" value="KAK4121185.1"/>
    <property type="molecule type" value="Genomic_DNA"/>
</dbReference>
<gene>
    <name evidence="1" type="ORF">N657DRAFT_648007</name>
</gene>
<dbReference type="Proteomes" id="UP001302602">
    <property type="component" value="Unassembled WGS sequence"/>
</dbReference>
<proteinExistence type="predicted"/>